<dbReference type="InterPro" id="IPR051510">
    <property type="entry name" value="SKI8"/>
</dbReference>
<evidence type="ECO:0000313" key="5">
    <source>
        <dbReference type="Proteomes" id="UP000398389"/>
    </source>
</evidence>
<keyword evidence="2" id="KW-0677">Repeat</keyword>
<dbReference type="PANTHER" id="PTHR44090">
    <property type="entry name" value="WD REPEAT-CONTAINING PROTEIN 61"/>
    <property type="match status" value="1"/>
</dbReference>
<organism evidence="4 5">
    <name type="scientific">Magnusiomyces paraingens</name>
    <dbReference type="NCBI Taxonomy" id="2606893"/>
    <lineage>
        <taxon>Eukaryota</taxon>
        <taxon>Fungi</taxon>
        <taxon>Dikarya</taxon>
        <taxon>Ascomycota</taxon>
        <taxon>Saccharomycotina</taxon>
        <taxon>Dipodascomycetes</taxon>
        <taxon>Dipodascales</taxon>
        <taxon>Dipodascaceae</taxon>
        <taxon>Magnusiomyces</taxon>
    </lineage>
</organism>
<dbReference type="CDD" id="cd00200">
    <property type="entry name" value="WD40"/>
    <property type="match status" value="1"/>
</dbReference>
<feature type="repeat" description="WD" evidence="3">
    <location>
        <begin position="184"/>
        <end position="225"/>
    </location>
</feature>
<keyword evidence="1 3" id="KW-0853">WD repeat</keyword>
<evidence type="ECO:0000256" key="1">
    <source>
        <dbReference type="ARBA" id="ARBA00022574"/>
    </source>
</evidence>
<dbReference type="Gene3D" id="2.130.10.10">
    <property type="entry name" value="YVTN repeat-like/Quinoprotein amine dehydrogenase"/>
    <property type="match status" value="1"/>
</dbReference>
<dbReference type="SMART" id="SM00320">
    <property type="entry name" value="WD40"/>
    <property type="match status" value="7"/>
</dbReference>
<keyword evidence="5" id="KW-1185">Reference proteome</keyword>
<dbReference type="GeneID" id="43582111"/>
<dbReference type="OrthoDB" id="10251741at2759"/>
<dbReference type="Pfam" id="PF00400">
    <property type="entry name" value="WD40"/>
    <property type="match status" value="4"/>
</dbReference>
<accession>A0A5E8BNE0</accession>
<dbReference type="GO" id="GO:0005634">
    <property type="term" value="C:nucleus"/>
    <property type="evidence" value="ECO:0007669"/>
    <property type="project" value="TreeGrafter"/>
</dbReference>
<feature type="repeat" description="WD" evidence="3">
    <location>
        <begin position="12"/>
        <end position="51"/>
    </location>
</feature>
<gene>
    <name evidence="4" type="ORF">SAPINGB_P003293</name>
</gene>
<dbReference type="InterPro" id="IPR036322">
    <property type="entry name" value="WD40_repeat_dom_sf"/>
</dbReference>
<evidence type="ECO:0000256" key="2">
    <source>
        <dbReference type="ARBA" id="ARBA00022737"/>
    </source>
</evidence>
<dbReference type="PROSITE" id="PS50082">
    <property type="entry name" value="WD_REPEATS_2"/>
    <property type="match status" value="3"/>
</dbReference>
<proteinExistence type="predicted"/>
<dbReference type="AlphaFoldDB" id="A0A5E8BNE0"/>
<dbReference type="PANTHER" id="PTHR44090:SF1">
    <property type="entry name" value="SUPERKILLER COMPLEX PROTEIN 8"/>
    <property type="match status" value="1"/>
</dbReference>
<feature type="repeat" description="WD" evidence="3">
    <location>
        <begin position="226"/>
        <end position="267"/>
    </location>
</feature>
<sequence length="315" mass="34255">MSQIYIASNSISDAHKSDIFSVAVTELFTITASGDGTVSLWDNSSNEPKSFIALQSPVGFHHIATNGRNVLAAVSYDGRISFFDLKDMVKIEVSAFQLEESKYWAISLSIENDLLALSTIDGAVDLWDISELAHPKKLATLRDLKKGFGLSVDISPDGKYIATGHETGTLLIYQVETLKFFLSIPGHSSPIRTIKFSPSSTMIAVAGDSKLISLYNVSTGEHITNLPGHDGWIFSLSWSEIGDFLLSSCYGGKAKIWSLETMSCVFTISENSKPLLSSAWLDKGWGKGVIGGKNKGIVTVGEEKAIRWYREGSGQ</sequence>
<reference evidence="4 5" key="1">
    <citation type="submission" date="2019-09" db="EMBL/GenBank/DDBJ databases">
        <authorList>
            <person name="Brejova B."/>
        </authorList>
    </citation>
    <scope>NUCLEOTIDE SEQUENCE [LARGE SCALE GENOMIC DNA]</scope>
</reference>
<dbReference type="InterPro" id="IPR015943">
    <property type="entry name" value="WD40/YVTN_repeat-like_dom_sf"/>
</dbReference>
<dbReference type="EMBL" id="CABVLU010000002">
    <property type="protein sequence ID" value="VVT52029.1"/>
    <property type="molecule type" value="Genomic_DNA"/>
</dbReference>
<evidence type="ECO:0000313" key="4">
    <source>
        <dbReference type="EMBL" id="VVT52029.1"/>
    </source>
</evidence>
<dbReference type="GO" id="GO:0032991">
    <property type="term" value="C:protein-containing complex"/>
    <property type="evidence" value="ECO:0007669"/>
    <property type="project" value="UniProtKB-ARBA"/>
</dbReference>
<dbReference type="Proteomes" id="UP000398389">
    <property type="component" value="Unassembled WGS sequence"/>
</dbReference>
<name>A0A5E8BNE0_9ASCO</name>
<protein>
    <submittedName>
        <fullName evidence="4">Uncharacterized protein</fullName>
    </submittedName>
</protein>
<dbReference type="PROSITE" id="PS50294">
    <property type="entry name" value="WD_REPEATS_REGION"/>
    <property type="match status" value="1"/>
</dbReference>
<evidence type="ECO:0000256" key="3">
    <source>
        <dbReference type="PROSITE-ProRule" id="PRU00221"/>
    </source>
</evidence>
<dbReference type="SUPFAM" id="SSF50978">
    <property type="entry name" value="WD40 repeat-like"/>
    <property type="match status" value="1"/>
</dbReference>
<dbReference type="RefSeq" id="XP_031853902.1">
    <property type="nucleotide sequence ID" value="XM_031998011.1"/>
</dbReference>
<dbReference type="InterPro" id="IPR001680">
    <property type="entry name" value="WD40_rpt"/>
</dbReference>